<evidence type="ECO:0000256" key="1">
    <source>
        <dbReference type="ARBA" id="ARBA00004604"/>
    </source>
</evidence>
<dbReference type="Gene3D" id="2.130.10.10">
    <property type="entry name" value="YVTN repeat-like/Quinoprotein amine dehydrogenase"/>
    <property type="match status" value="1"/>
</dbReference>
<evidence type="ECO:0000256" key="4">
    <source>
        <dbReference type="ARBA" id="ARBA00022737"/>
    </source>
</evidence>
<proteinExistence type="inferred from homology"/>
<dbReference type="RefSeq" id="XP_040708308.1">
    <property type="nucleotide sequence ID" value="XM_040848778.1"/>
</dbReference>
<dbReference type="InterPro" id="IPR056550">
    <property type="entry name" value="NOL10_2nd"/>
</dbReference>
<dbReference type="PANTHER" id="PTHR14927">
    <property type="entry name" value="NUCLEOLAR PROTEIN 10"/>
    <property type="match status" value="1"/>
</dbReference>
<reference evidence="11" key="1">
    <citation type="journal article" date="2017" name="Genome Biol.">
        <title>Comparative genomics reveals high biological diversity and specific adaptations in the industrially and medically important fungal genus Aspergillus.</title>
        <authorList>
            <person name="de Vries R.P."/>
            <person name="Riley R."/>
            <person name="Wiebenga A."/>
            <person name="Aguilar-Osorio G."/>
            <person name="Amillis S."/>
            <person name="Uchima C.A."/>
            <person name="Anderluh G."/>
            <person name="Asadollahi M."/>
            <person name="Askin M."/>
            <person name="Barry K."/>
            <person name="Battaglia E."/>
            <person name="Bayram O."/>
            <person name="Benocci T."/>
            <person name="Braus-Stromeyer S.A."/>
            <person name="Caldana C."/>
            <person name="Canovas D."/>
            <person name="Cerqueira G.C."/>
            <person name="Chen F."/>
            <person name="Chen W."/>
            <person name="Choi C."/>
            <person name="Clum A."/>
            <person name="Dos Santos R.A."/>
            <person name="Damasio A.R."/>
            <person name="Diallinas G."/>
            <person name="Emri T."/>
            <person name="Fekete E."/>
            <person name="Flipphi M."/>
            <person name="Freyberg S."/>
            <person name="Gallo A."/>
            <person name="Gournas C."/>
            <person name="Habgood R."/>
            <person name="Hainaut M."/>
            <person name="Harispe M.L."/>
            <person name="Henrissat B."/>
            <person name="Hilden K.S."/>
            <person name="Hope R."/>
            <person name="Hossain A."/>
            <person name="Karabika E."/>
            <person name="Karaffa L."/>
            <person name="Karanyi Z."/>
            <person name="Krasevec N."/>
            <person name="Kuo A."/>
            <person name="Kusch H."/>
            <person name="LaButti K."/>
            <person name="Lagendijk E.L."/>
            <person name="Lapidus A."/>
            <person name="Levasseur A."/>
            <person name="Lindquist E."/>
            <person name="Lipzen A."/>
            <person name="Logrieco A.F."/>
            <person name="MacCabe A."/>
            <person name="Maekelae M.R."/>
            <person name="Malavazi I."/>
            <person name="Melin P."/>
            <person name="Meyer V."/>
            <person name="Mielnichuk N."/>
            <person name="Miskei M."/>
            <person name="Molnar A.P."/>
            <person name="Mule G."/>
            <person name="Ngan C.Y."/>
            <person name="Orejas M."/>
            <person name="Orosz E."/>
            <person name="Ouedraogo J.P."/>
            <person name="Overkamp K.M."/>
            <person name="Park H.-S."/>
            <person name="Perrone G."/>
            <person name="Piumi F."/>
            <person name="Punt P.J."/>
            <person name="Ram A.F."/>
            <person name="Ramon A."/>
            <person name="Rauscher S."/>
            <person name="Record E."/>
            <person name="Riano-Pachon D.M."/>
            <person name="Robert V."/>
            <person name="Roehrig J."/>
            <person name="Ruller R."/>
            <person name="Salamov A."/>
            <person name="Salih N.S."/>
            <person name="Samson R.A."/>
            <person name="Sandor E."/>
            <person name="Sanguinetti M."/>
            <person name="Schuetze T."/>
            <person name="Sepcic K."/>
            <person name="Shelest E."/>
            <person name="Sherlock G."/>
            <person name="Sophianopoulou V."/>
            <person name="Squina F.M."/>
            <person name="Sun H."/>
            <person name="Susca A."/>
            <person name="Todd R.B."/>
            <person name="Tsang A."/>
            <person name="Unkles S.E."/>
            <person name="van de Wiele N."/>
            <person name="van Rossen-Uffink D."/>
            <person name="Oliveira J.V."/>
            <person name="Vesth T.C."/>
            <person name="Visser J."/>
            <person name="Yu J.-H."/>
            <person name="Zhou M."/>
            <person name="Andersen M.R."/>
            <person name="Archer D.B."/>
            <person name="Baker S.E."/>
            <person name="Benoit I."/>
            <person name="Brakhage A.A."/>
            <person name="Braus G.H."/>
            <person name="Fischer R."/>
            <person name="Frisvad J.C."/>
            <person name="Goldman G.H."/>
            <person name="Houbraken J."/>
            <person name="Oakley B."/>
            <person name="Pocsi I."/>
            <person name="Scazzocchio C."/>
            <person name="Seiboth B."/>
            <person name="vanKuyk P.A."/>
            <person name="Wortman J."/>
            <person name="Dyer P.S."/>
            <person name="Grigoriev I.V."/>
        </authorList>
    </citation>
    <scope>NUCLEOTIDE SEQUENCE [LARGE SCALE GENOMIC DNA]</scope>
    <source>
        <strain evidence="11">CBS 593.65</strain>
    </source>
</reference>
<dbReference type="InterPro" id="IPR056551">
    <property type="entry name" value="Beta-prop_NOL10_N"/>
</dbReference>
<dbReference type="Proteomes" id="UP000184356">
    <property type="component" value="Unassembled WGS sequence"/>
</dbReference>
<evidence type="ECO:0000259" key="9">
    <source>
        <dbReference type="Pfam" id="PF23098"/>
    </source>
</evidence>
<evidence type="ECO:0000313" key="11">
    <source>
        <dbReference type="Proteomes" id="UP000184356"/>
    </source>
</evidence>
<name>A0A1L9TYL8_9EURO</name>
<dbReference type="Pfam" id="PF23097">
    <property type="entry name" value="NOL10_2nd"/>
    <property type="match status" value="1"/>
</dbReference>
<dbReference type="GO" id="GO:0000462">
    <property type="term" value="P:maturation of SSU-rRNA from tricistronic rRNA transcript (SSU-rRNA, 5.8S rRNA, LSU-rRNA)"/>
    <property type="evidence" value="ECO:0007669"/>
    <property type="project" value="TreeGrafter"/>
</dbReference>
<evidence type="ECO:0000256" key="6">
    <source>
        <dbReference type="SAM" id="MobiDB-lite"/>
    </source>
</evidence>
<evidence type="ECO:0000256" key="3">
    <source>
        <dbReference type="ARBA" id="ARBA00022574"/>
    </source>
</evidence>
<dbReference type="InterPro" id="IPR012580">
    <property type="entry name" value="NUC153"/>
</dbReference>
<dbReference type="GO" id="GO:0032040">
    <property type="term" value="C:small-subunit processome"/>
    <property type="evidence" value="ECO:0007669"/>
    <property type="project" value="TreeGrafter"/>
</dbReference>
<protein>
    <submittedName>
        <fullName evidence="10">Uncharacterized protein</fullName>
    </submittedName>
</protein>
<evidence type="ECO:0000313" key="10">
    <source>
        <dbReference type="EMBL" id="OJJ64502.1"/>
    </source>
</evidence>
<dbReference type="STRING" id="1036612.A0A1L9TYL8"/>
<dbReference type="OrthoDB" id="273340at2759"/>
<dbReference type="SUPFAM" id="SSF50978">
    <property type="entry name" value="WD40 repeat-like"/>
    <property type="match status" value="1"/>
</dbReference>
<dbReference type="InterPro" id="IPR015943">
    <property type="entry name" value="WD40/YVTN_repeat-like_dom_sf"/>
</dbReference>
<dbReference type="InterPro" id="IPR040382">
    <property type="entry name" value="NOL10/Enp2"/>
</dbReference>
<dbReference type="AlphaFoldDB" id="A0A1L9TYL8"/>
<feature type="region of interest" description="Disordered" evidence="6">
    <location>
        <begin position="507"/>
        <end position="550"/>
    </location>
</feature>
<keyword evidence="11" id="KW-1185">Reference proteome</keyword>
<accession>A0A1L9TYL8</accession>
<comment type="similarity">
    <text evidence="2">Belongs to the WD repeat NOL10/ENP2 family.</text>
</comment>
<dbReference type="PANTHER" id="PTHR14927:SF0">
    <property type="entry name" value="NUCLEOLAR PROTEIN 10"/>
    <property type="match status" value="1"/>
</dbReference>
<gene>
    <name evidence="10" type="ORF">ASPSYDRAFT_53994</name>
</gene>
<evidence type="ECO:0000256" key="5">
    <source>
        <dbReference type="ARBA" id="ARBA00023242"/>
    </source>
</evidence>
<evidence type="ECO:0000259" key="8">
    <source>
        <dbReference type="Pfam" id="PF23097"/>
    </source>
</evidence>
<dbReference type="EMBL" id="KV878582">
    <property type="protein sequence ID" value="OJJ64502.1"/>
    <property type="molecule type" value="Genomic_DNA"/>
</dbReference>
<feature type="domain" description="Nucleolar protein 10-like N-terminal" evidence="9">
    <location>
        <begin position="6"/>
        <end position="397"/>
    </location>
</feature>
<feature type="region of interest" description="Disordered" evidence="6">
    <location>
        <begin position="571"/>
        <end position="730"/>
    </location>
</feature>
<dbReference type="GO" id="GO:0030686">
    <property type="term" value="C:90S preribosome"/>
    <property type="evidence" value="ECO:0007669"/>
    <property type="project" value="TreeGrafter"/>
</dbReference>
<dbReference type="InterPro" id="IPR036322">
    <property type="entry name" value="WD40_repeat_dom_sf"/>
</dbReference>
<dbReference type="VEuPathDB" id="FungiDB:ASPSYDRAFT_53994"/>
<dbReference type="GeneID" id="63764851"/>
<keyword evidence="3" id="KW-0853">WD repeat</keyword>
<sequence length="730" mass="81868">MKLSNQSEVPVYTISGSNTARPLPEWLARRRKRSLKNDPEYANRIELLQDFEFEEASQCIRVSEDGEWVMSTGTYKPQIHTHHLPQLSLSWARHTDALNTTFQLLSSDYSKSIHLQSDRSLEFHTPSGCHYKTRLPRYGRDLIYDRVSTEALVPAAGVNGDGLGEVFRLNLELGRYMRSFEVDVGGDDFTSAGGGALQGGINTGAVNTGAIAEESHGLLAFGTTLGTVELWDPRAKGRAGVLLPPTQVGPDEPRNEITALEFHRAGLTLATGSSNGLVHLYDLRSPVPLLKKDQGYGFPIHTLKFLLPSSTTREQTMEPKIMSSDKKIIKIWDPRDGTPWTSVEPAVDINSVAWCKDSGMILTANEGRQQHSFFIPQLGPAPKWCSFLDNLVEEMAEDPNDPSAFNASQAGSVYDNFKFLTLQQLRTLSLEHLIGRTNLLRPYMHGYFVAQRLYEEARLITNPYIWEEERAKRIKEKIDKERESRIRGKKKAAVKVNKKLAERLMEMEEKNERRKAKRVLEQGGDEPMEDVDATADAEAEATKDTPGTNVLSDSRFAKLFEDEDFAIDENSQEYSLRNAGSVPKPAPTARKERGLTAVEQEAIDEVPNSSDSDSDSESESELERTSKRKPSAQKPARQSNNNRRQPSMQISSSTATNSTRDRSFGSRAQNMRTKEKPARRITVVGEQEFTFNPRGKSSKKRDAPFKPTTASSDYKAKERRSASGNTFRRM</sequence>
<keyword evidence="5" id="KW-0539">Nucleus</keyword>
<feature type="compositionally biased region" description="Polar residues" evidence="6">
    <location>
        <begin position="636"/>
        <end position="658"/>
    </location>
</feature>
<evidence type="ECO:0000259" key="7">
    <source>
        <dbReference type="Pfam" id="PF08159"/>
    </source>
</evidence>
<evidence type="ECO:0000256" key="2">
    <source>
        <dbReference type="ARBA" id="ARBA00005264"/>
    </source>
</evidence>
<comment type="subcellular location">
    <subcellularLocation>
        <location evidence="1">Nucleus</location>
        <location evidence="1">Nucleolus</location>
    </subcellularLocation>
</comment>
<keyword evidence="4" id="KW-0677">Repeat</keyword>
<feature type="domain" description="NUC153" evidence="7">
    <location>
        <begin position="553"/>
        <end position="579"/>
    </location>
</feature>
<feature type="domain" description="Nucleolar protein 10-like second" evidence="8">
    <location>
        <begin position="413"/>
        <end position="462"/>
    </location>
</feature>
<dbReference type="Pfam" id="PF23098">
    <property type="entry name" value="Beta-prop_NOL10_N"/>
    <property type="match status" value="1"/>
</dbReference>
<dbReference type="Pfam" id="PF08159">
    <property type="entry name" value="NUC153"/>
    <property type="match status" value="1"/>
</dbReference>
<feature type="compositionally biased region" description="Acidic residues" evidence="6">
    <location>
        <begin position="523"/>
        <end position="539"/>
    </location>
</feature>
<organism evidence="10 11">
    <name type="scientific">Aspergillus sydowii CBS 593.65</name>
    <dbReference type="NCBI Taxonomy" id="1036612"/>
    <lineage>
        <taxon>Eukaryota</taxon>
        <taxon>Fungi</taxon>
        <taxon>Dikarya</taxon>
        <taxon>Ascomycota</taxon>
        <taxon>Pezizomycotina</taxon>
        <taxon>Eurotiomycetes</taxon>
        <taxon>Eurotiomycetidae</taxon>
        <taxon>Eurotiales</taxon>
        <taxon>Aspergillaceae</taxon>
        <taxon>Aspergillus</taxon>
        <taxon>Aspergillus subgen. Nidulantes</taxon>
    </lineage>
</organism>